<keyword evidence="1" id="KW-0472">Membrane</keyword>
<accession>A0A0F9DYL5</accession>
<reference evidence="2" key="1">
    <citation type="journal article" date="2015" name="Nature">
        <title>Complex archaea that bridge the gap between prokaryotes and eukaryotes.</title>
        <authorList>
            <person name="Spang A."/>
            <person name="Saw J.H."/>
            <person name="Jorgensen S.L."/>
            <person name="Zaremba-Niedzwiedzka K."/>
            <person name="Martijn J."/>
            <person name="Lind A.E."/>
            <person name="van Eijk R."/>
            <person name="Schleper C."/>
            <person name="Guy L."/>
            <person name="Ettema T.J."/>
        </authorList>
    </citation>
    <scope>NUCLEOTIDE SEQUENCE</scope>
</reference>
<feature type="transmembrane region" description="Helical" evidence="1">
    <location>
        <begin position="59"/>
        <end position="76"/>
    </location>
</feature>
<dbReference type="EMBL" id="LAZR01037222">
    <property type="protein sequence ID" value="KKL22766.1"/>
    <property type="molecule type" value="Genomic_DNA"/>
</dbReference>
<dbReference type="AlphaFoldDB" id="A0A0F9DYL5"/>
<organism evidence="2">
    <name type="scientific">marine sediment metagenome</name>
    <dbReference type="NCBI Taxonomy" id="412755"/>
    <lineage>
        <taxon>unclassified sequences</taxon>
        <taxon>metagenomes</taxon>
        <taxon>ecological metagenomes</taxon>
    </lineage>
</organism>
<keyword evidence="1" id="KW-0812">Transmembrane</keyword>
<name>A0A0F9DYL5_9ZZZZ</name>
<keyword evidence="1" id="KW-1133">Transmembrane helix</keyword>
<sequence>MKLKEWWGYNLYKKLWSLIGKRPWTYIYRDLWHKYEWFPQMQWAATGILAELARQWLGLPWWVHFVWVGIYTYGYINGHFFWGRTYIENQQGK</sequence>
<evidence type="ECO:0000256" key="1">
    <source>
        <dbReference type="SAM" id="Phobius"/>
    </source>
</evidence>
<protein>
    <submittedName>
        <fullName evidence="2">Uncharacterized protein</fullName>
    </submittedName>
</protein>
<proteinExistence type="predicted"/>
<evidence type="ECO:0000313" key="2">
    <source>
        <dbReference type="EMBL" id="KKL22766.1"/>
    </source>
</evidence>
<comment type="caution">
    <text evidence="2">The sequence shown here is derived from an EMBL/GenBank/DDBJ whole genome shotgun (WGS) entry which is preliminary data.</text>
</comment>
<gene>
    <name evidence="2" type="ORF">LCGC14_2432150</name>
</gene>